<accession>A0ABT5JEZ3</accession>
<dbReference type="InterPro" id="IPR020449">
    <property type="entry name" value="Tscrpt_reg_AraC-type_HTH"/>
</dbReference>
<dbReference type="PROSITE" id="PS00041">
    <property type="entry name" value="HTH_ARAC_FAMILY_1"/>
    <property type="match status" value="1"/>
</dbReference>
<dbReference type="PRINTS" id="PR00032">
    <property type="entry name" value="HTHARAC"/>
</dbReference>
<dbReference type="SUPFAM" id="SSF46689">
    <property type="entry name" value="Homeodomain-like"/>
    <property type="match status" value="2"/>
</dbReference>
<evidence type="ECO:0000256" key="2">
    <source>
        <dbReference type="ARBA" id="ARBA00023125"/>
    </source>
</evidence>
<feature type="domain" description="HTH araC/xylS-type" evidence="4">
    <location>
        <begin position="173"/>
        <end position="271"/>
    </location>
</feature>
<evidence type="ECO:0000313" key="5">
    <source>
        <dbReference type="EMBL" id="MDC7788187.1"/>
    </source>
</evidence>
<sequence length="273" mass="29457">MHSSVLYCSPGLCVVELSCSCCTGPFRAPPLECFTLCLAGRGRIVQRSAAQNLSGFVEPGSVTITPANSHGTGEWPRACGFGIGVAPDFVREVMSAACAYGESDASRLASRPHRSALLREGLLAVRREVLRGTLCEARARQLLASGLLDLVLAGQETPVPDSAATALTPARLRRVSDYIEANLSKDLKITELAETVGLSRSHFTRAFRAATGMTPHRFLQKQRIAKATHLLETSEESITEIAFSLGFSNPSIFASTFRAHTGMNPTAWRRHTQ</sequence>
<name>A0ABT5JEZ3_RHOTP</name>
<dbReference type="PANTHER" id="PTHR46796:SF14">
    <property type="entry name" value="TRANSCRIPTIONAL REGULATORY PROTEIN"/>
    <property type="match status" value="1"/>
</dbReference>
<dbReference type="EMBL" id="JAQQLI010000039">
    <property type="protein sequence ID" value="MDC7788187.1"/>
    <property type="molecule type" value="Genomic_DNA"/>
</dbReference>
<proteinExistence type="predicted"/>
<dbReference type="SMART" id="SM00342">
    <property type="entry name" value="HTH_ARAC"/>
    <property type="match status" value="1"/>
</dbReference>
<organism evidence="5 6">
    <name type="scientific">Rhodoplanes tepidamans</name>
    <name type="common">Rhodoplanes cryptolactis</name>
    <dbReference type="NCBI Taxonomy" id="200616"/>
    <lineage>
        <taxon>Bacteria</taxon>
        <taxon>Pseudomonadati</taxon>
        <taxon>Pseudomonadota</taxon>
        <taxon>Alphaproteobacteria</taxon>
        <taxon>Hyphomicrobiales</taxon>
        <taxon>Nitrobacteraceae</taxon>
        <taxon>Rhodoplanes</taxon>
    </lineage>
</organism>
<dbReference type="PROSITE" id="PS01124">
    <property type="entry name" value="HTH_ARAC_FAMILY_2"/>
    <property type="match status" value="1"/>
</dbReference>
<keyword evidence="2" id="KW-0238">DNA-binding</keyword>
<dbReference type="InterPro" id="IPR018060">
    <property type="entry name" value="HTH_AraC"/>
</dbReference>
<reference evidence="5" key="1">
    <citation type="journal article" date="2023" name="Microbiol Resour">
        <title>Genome Sequences of Rhodoplanes serenus and Two Thermotolerant Strains, Rhodoplanes tepidamans and 'Rhodoplanes cryptolactis,' Further Refine the Genus.</title>
        <authorList>
            <person name="Rayyan A.A."/>
            <person name="Kyndt J.A."/>
        </authorList>
    </citation>
    <scope>NUCLEOTIDE SEQUENCE</scope>
    <source>
        <strain evidence="5">DSM 9987</strain>
    </source>
</reference>
<dbReference type="InterPro" id="IPR050204">
    <property type="entry name" value="AraC_XylS_family_regulators"/>
</dbReference>
<dbReference type="Gene3D" id="1.10.10.60">
    <property type="entry name" value="Homeodomain-like"/>
    <property type="match status" value="2"/>
</dbReference>
<evidence type="ECO:0000256" key="3">
    <source>
        <dbReference type="ARBA" id="ARBA00023163"/>
    </source>
</evidence>
<dbReference type="Proteomes" id="UP001165652">
    <property type="component" value="Unassembled WGS sequence"/>
</dbReference>
<dbReference type="InterPro" id="IPR009057">
    <property type="entry name" value="Homeodomain-like_sf"/>
</dbReference>
<reference evidence="5" key="2">
    <citation type="submission" date="2023-02" db="EMBL/GenBank/DDBJ databases">
        <authorList>
            <person name="Rayyan A."/>
            <person name="Meyer T."/>
            <person name="Kyndt J.A."/>
        </authorList>
    </citation>
    <scope>NUCLEOTIDE SEQUENCE</scope>
    <source>
        <strain evidence="5">DSM 9987</strain>
    </source>
</reference>
<dbReference type="Pfam" id="PF12833">
    <property type="entry name" value="HTH_18"/>
    <property type="match status" value="1"/>
</dbReference>
<keyword evidence="3" id="KW-0804">Transcription</keyword>
<protein>
    <submittedName>
        <fullName evidence="5">AraC family transcriptional regulator</fullName>
    </submittedName>
</protein>
<evidence type="ECO:0000313" key="6">
    <source>
        <dbReference type="Proteomes" id="UP001165652"/>
    </source>
</evidence>
<comment type="caution">
    <text evidence="5">The sequence shown here is derived from an EMBL/GenBank/DDBJ whole genome shotgun (WGS) entry which is preliminary data.</text>
</comment>
<keyword evidence="6" id="KW-1185">Reference proteome</keyword>
<evidence type="ECO:0000259" key="4">
    <source>
        <dbReference type="PROSITE" id="PS01124"/>
    </source>
</evidence>
<dbReference type="RefSeq" id="WP_272779025.1">
    <property type="nucleotide sequence ID" value="NZ_JAQQLI010000039.1"/>
</dbReference>
<dbReference type="PANTHER" id="PTHR46796">
    <property type="entry name" value="HTH-TYPE TRANSCRIPTIONAL ACTIVATOR RHAS-RELATED"/>
    <property type="match status" value="1"/>
</dbReference>
<keyword evidence="1" id="KW-0805">Transcription regulation</keyword>
<evidence type="ECO:0000256" key="1">
    <source>
        <dbReference type="ARBA" id="ARBA00023015"/>
    </source>
</evidence>
<dbReference type="InterPro" id="IPR018062">
    <property type="entry name" value="HTH_AraC-typ_CS"/>
</dbReference>
<gene>
    <name evidence="5" type="ORF">PQJ73_21060</name>
</gene>